<sequence length="358" mass="39610">MADSSFDWTDASLLCDETIDFCFDDLDSVTDDDLESVTDHSVTDNQNLGVTDDDKSESLVDLPMLSEEVFSVMVESEKEYLPKEDYLKRLRNGGLGAVRKEAIDWIWKDYAHFGFEPLSFCLSVNYLDRFLSLSEVPDSDEPWMGQLLAVTCLSLATKMEEPTVPLGVDLQAREPEFVFGGKTIQGMELQLLKALKWRMRACTPFSFVDYFIGKINDDQHPSGSMISRSVPFILSAIKGINFLEFKPSEIAAAVALHVSGKIEPAEIPNALSCFVNLEVGRVSNCVEMIQHLPLLTTDDEDIGASPPESPIGVLDADNCLSHKIEDLAGGSSANSSHGSPETKRIKLDHNPSQETDFE</sequence>
<evidence type="ECO:0000313" key="1">
    <source>
        <dbReference type="EMBL" id="KAH7851219.1"/>
    </source>
</evidence>
<comment type="caution">
    <text evidence="1">The sequence shown here is derived from an EMBL/GenBank/DDBJ whole genome shotgun (WGS) entry which is preliminary data.</text>
</comment>
<reference evidence="1 2" key="1">
    <citation type="journal article" date="2021" name="Hortic Res">
        <title>High-quality reference genome and annotation aids understanding of berry development for evergreen blueberry (Vaccinium darrowii).</title>
        <authorList>
            <person name="Yu J."/>
            <person name="Hulse-Kemp A.M."/>
            <person name="Babiker E."/>
            <person name="Staton M."/>
        </authorList>
    </citation>
    <scope>NUCLEOTIDE SEQUENCE [LARGE SCALE GENOMIC DNA]</scope>
    <source>
        <strain evidence="2">cv. NJ 8807/NJ 8810</strain>
        <tissue evidence="1">Young leaf</tissue>
    </source>
</reference>
<proteinExistence type="predicted"/>
<dbReference type="EMBL" id="CM037158">
    <property type="protein sequence ID" value="KAH7851219.1"/>
    <property type="molecule type" value="Genomic_DNA"/>
</dbReference>
<dbReference type="Proteomes" id="UP000828048">
    <property type="component" value="Chromosome 8"/>
</dbReference>
<accession>A0ACB7YDK7</accession>
<keyword evidence="2" id="KW-1185">Reference proteome</keyword>
<name>A0ACB7YDK7_9ERIC</name>
<protein>
    <submittedName>
        <fullName evidence="1">Uncharacterized protein</fullName>
    </submittedName>
</protein>
<evidence type="ECO:0000313" key="2">
    <source>
        <dbReference type="Proteomes" id="UP000828048"/>
    </source>
</evidence>
<organism evidence="1 2">
    <name type="scientific">Vaccinium darrowii</name>
    <dbReference type="NCBI Taxonomy" id="229202"/>
    <lineage>
        <taxon>Eukaryota</taxon>
        <taxon>Viridiplantae</taxon>
        <taxon>Streptophyta</taxon>
        <taxon>Embryophyta</taxon>
        <taxon>Tracheophyta</taxon>
        <taxon>Spermatophyta</taxon>
        <taxon>Magnoliopsida</taxon>
        <taxon>eudicotyledons</taxon>
        <taxon>Gunneridae</taxon>
        <taxon>Pentapetalae</taxon>
        <taxon>asterids</taxon>
        <taxon>Ericales</taxon>
        <taxon>Ericaceae</taxon>
        <taxon>Vaccinioideae</taxon>
        <taxon>Vaccinieae</taxon>
        <taxon>Vaccinium</taxon>
    </lineage>
</organism>
<gene>
    <name evidence="1" type="ORF">Vadar_008739</name>
</gene>